<evidence type="ECO:0000256" key="7">
    <source>
        <dbReference type="HAMAP-Rule" id="MF_01147"/>
    </source>
</evidence>
<feature type="transmembrane region" description="Helical" evidence="7">
    <location>
        <begin position="177"/>
        <end position="195"/>
    </location>
</feature>
<feature type="transmembrane region" description="Helical" evidence="7">
    <location>
        <begin position="59"/>
        <end position="82"/>
    </location>
</feature>
<evidence type="ECO:0000313" key="9">
    <source>
        <dbReference type="Proteomes" id="UP000886808"/>
    </source>
</evidence>
<dbReference type="HAMAP" id="MF_01147">
    <property type="entry name" value="Lgt"/>
    <property type="match status" value="1"/>
</dbReference>
<dbReference type="Proteomes" id="UP000886808">
    <property type="component" value="Unassembled WGS sequence"/>
</dbReference>
<feature type="transmembrane region" description="Helical" evidence="7">
    <location>
        <begin position="239"/>
        <end position="255"/>
    </location>
</feature>
<dbReference type="PROSITE" id="PS01311">
    <property type="entry name" value="LGT"/>
    <property type="match status" value="1"/>
</dbReference>
<sequence>MQHLIEFPQLGLSFTLNRVAFNLFGKDIYWYGIIIAIGFIVASFYLSKKTVQFGYKQDTLYDLLLLCLPIAIICARLYYVIFEWEQYKDNPISALYIWNGGLAIYGGIIGSFITIYLYGKKNKLNIAELLDIASCGIIIGQIFGRWGNFVNAEAFGGETSLPWGMSIDGAAPVHPTFFYESLWNLIGFIILHFCCKHRNFKGQIFLIYVAWYGFGRSIIEGLRTDSLYIPSTPIRVSQLLAFISWITACILLFIANRNKIQTLSQIWNPTAEIEHKK</sequence>
<keyword evidence="6 7" id="KW-0472">Membrane</keyword>
<keyword evidence="2 7" id="KW-1003">Cell membrane</keyword>
<feature type="binding site" evidence="7">
    <location>
        <position position="145"/>
    </location>
    <ligand>
        <name>a 1,2-diacyl-sn-glycero-3-phospho-(1'-sn-glycerol)</name>
        <dbReference type="ChEBI" id="CHEBI:64716"/>
    </ligand>
</feature>
<evidence type="ECO:0000256" key="6">
    <source>
        <dbReference type="ARBA" id="ARBA00023136"/>
    </source>
</evidence>
<comment type="caution">
    <text evidence="8">The sequence shown here is derived from an EMBL/GenBank/DDBJ whole genome shotgun (WGS) entry which is preliminary data.</text>
</comment>
<dbReference type="AlphaFoldDB" id="A0A9D1PGC4"/>
<dbReference type="PANTHER" id="PTHR30589:SF0">
    <property type="entry name" value="PHOSPHATIDYLGLYCEROL--PROLIPOPROTEIN DIACYLGLYCERYL TRANSFERASE"/>
    <property type="match status" value="1"/>
</dbReference>
<dbReference type="Pfam" id="PF01790">
    <property type="entry name" value="LGT"/>
    <property type="match status" value="1"/>
</dbReference>
<reference evidence="8" key="1">
    <citation type="journal article" date="2021" name="PeerJ">
        <title>Extensive microbial diversity within the chicken gut microbiome revealed by metagenomics and culture.</title>
        <authorList>
            <person name="Gilroy R."/>
            <person name="Ravi A."/>
            <person name="Getino M."/>
            <person name="Pursley I."/>
            <person name="Horton D.L."/>
            <person name="Alikhan N.F."/>
            <person name="Baker D."/>
            <person name="Gharbi K."/>
            <person name="Hall N."/>
            <person name="Watson M."/>
            <person name="Adriaenssens E.M."/>
            <person name="Foster-Nyarko E."/>
            <person name="Jarju S."/>
            <person name="Secka A."/>
            <person name="Antonio M."/>
            <person name="Oren A."/>
            <person name="Chaudhuri R.R."/>
            <person name="La Ragione R."/>
            <person name="Hildebrand F."/>
            <person name="Pallen M.J."/>
        </authorList>
    </citation>
    <scope>NUCLEOTIDE SEQUENCE</scope>
    <source>
        <strain evidence="8">CHK193-4272</strain>
    </source>
</reference>
<dbReference type="GO" id="GO:0005886">
    <property type="term" value="C:plasma membrane"/>
    <property type="evidence" value="ECO:0007669"/>
    <property type="project" value="UniProtKB-SubCell"/>
</dbReference>
<evidence type="ECO:0000256" key="1">
    <source>
        <dbReference type="ARBA" id="ARBA00007150"/>
    </source>
</evidence>
<comment type="similarity">
    <text evidence="1 7">Belongs to the Lgt family.</text>
</comment>
<dbReference type="GO" id="GO:0008961">
    <property type="term" value="F:phosphatidylglycerol-prolipoprotein diacylglyceryl transferase activity"/>
    <property type="evidence" value="ECO:0007669"/>
    <property type="project" value="UniProtKB-UniRule"/>
</dbReference>
<evidence type="ECO:0000313" key="8">
    <source>
        <dbReference type="EMBL" id="HIV61300.1"/>
    </source>
</evidence>
<accession>A0A9D1PGC4</accession>
<keyword evidence="4 7" id="KW-0812">Transmembrane</keyword>
<comment type="pathway">
    <text evidence="7">Protein modification; lipoprotein biosynthesis (diacylglyceryl transfer).</text>
</comment>
<protein>
    <recommendedName>
        <fullName evidence="7">Phosphatidylglycerol--prolipoprotein diacylglyceryl transferase</fullName>
        <ecNumber evidence="7">2.5.1.145</ecNumber>
    </recommendedName>
</protein>
<dbReference type="EMBL" id="DXIE01000003">
    <property type="protein sequence ID" value="HIV61300.1"/>
    <property type="molecule type" value="Genomic_DNA"/>
</dbReference>
<reference evidence="8" key="2">
    <citation type="submission" date="2021-04" db="EMBL/GenBank/DDBJ databases">
        <authorList>
            <person name="Gilroy R."/>
        </authorList>
    </citation>
    <scope>NUCLEOTIDE SEQUENCE</scope>
    <source>
        <strain evidence="8">CHK193-4272</strain>
    </source>
</reference>
<keyword evidence="5 7" id="KW-1133">Transmembrane helix</keyword>
<gene>
    <name evidence="7 8" type="primary">lgt</name>
    <name evidence="8" type="ORF">H9746_00370</name>
</gene>
<comment type="catalytic activity">
    <reaction evidence="7">
        <text>L-cysteinyl-[prolipoprotein] + a 1,2-diacyl-sn-glycero-3-phospho-(1'-sn-glycerol) = an S-1,2-diacyl-sn-glyceryl-L-cysteinyl-[prolipoprotein] + sn-glycerol 1-phosphate + H(+)</text>
        <dbReference type="Rhea" id="RHEA:56712"/>
        <dbReference type="Rhea" id="RHEA-COMP:14679"/>
        <dbReference type="Rhea" id="RHEA-COMP:14680"/>
        <dbReference type="ChEBI" id="CHEBI:15378"/>
        <dbReference type="ChEBI" id="CHEBI:29950"/>
        <dbReference type="ChEBI" id="CHEBI:57685"/>
        <dbReference type="ChEBI" id="CHEBI:64716"/>
        <dbReference type="ChEBI" id="CHEBI:140658"/>
        <dbReference type="EC" id="2.5.1.145"/>
    </reaction>
</comment>
<evidence type="ECO:0000256" key="4">
    <source>
        <dbReference type="ARBA" id="ARBA00022692"/>
    </source>
</evidence>
<dbReference type="NCBIfam" id="TIGR00544">
    <property type="entry name" value="lgt"/>
    <property type="match status" value="1"/>
</dbReference>
<evidence type="ECO:0000256" key="5">
    <source>
        <dbReference type="ARBA" id="ARBA00022989"/>
    </source>
</evidence>
<keyword evidence="3 7" id="KW-0808">Transferase</keyword>
<dbReference type="PANTHER" id="PTHR30589">
    <property type="entry name" value="PROLIPOPROTEIN DIACYLGLYCERYL TRANSFERASE"/>
    <property type="match status" value="1"/>
</dbReference>
<organism evidence="8 9">
    <name type="scientific">Candidatus Butyricicoccus avistercoris</name>
    <dbReference type="NCBI Taxonomy" id="2838518"/>
    <lineage>
        <taxon>Bacteria</taxon>
        <taxon>Bacillati</taxon>
        <taxon>Bacillota</taxon>
        <taxon>Clostridia</taxon>
        <taxon>Eubacteriales</taxon>
        <taxon>Butyricicoccaceae</taxon>
        <taxon>Butyricicoccus</taxon>
    </lineage>
</organism>
<dbReference type="InterPro" id="IPR001640">
    <property type="entry name" value="Lgt"/>
</dbReference>
<name>A0A9D1PGC4_9FIRM</name>
<comment type="subcellular location">
    <subcellularLocation>
        <location evidence="7">Cell membrane</location>
        <topology evidence="7">Multi-pass membrane protein</topology>
    </subcellularLocation>
</comment>
<evidence type="ECO:0000256" key="3">
    <source>
        <dbReference type="ARBA" id="ARBA00022679"/>
    </source>
</evidence>
<comment type="function">
    <text evidence="7">Catalyzes the transfer of the diacylglyceryl group from phosphatidylglycerol to the sulfhydryl group of the N-terminal cysteine of a prolipoprotein, the first step in the formation of mature lipoproteins.</text>
</comment>
<dbReference type="EC" id="2.5.1.145" evidence="7"/>
<feature type="transmembrane region" description="Helical" evidence="7">
    <location>
        <begin position="129"/>
        <end position="147"/>
    </location>
</feature>
<feature type="transmembrane region" description="Helical" evidence="7">
    <location>
        <begin position="28"/>
        <end position="47"/>
    </location>
</feature>
<proteinExistence type="inferred from homology"/>
<evidence type="ECO:0000256" key="2">
    <source>
        <dbReference type="ARBA" id="ARBA00022475"/>
    </source>
</evidence>
<feature type="transmembrane region" description="Helical" evidence="7">
    <location>
        <begin position="94"/>
        <end position="117"/>
    </location>
</feature>
<feature type="transmembrane region" description="Helical" evidence="7">
    <location>
        <begin position="202"/>
        <end position="219"/>
    </location>
</feature>
<dbReference type="GO" id="GO:0042158">
    <property type="term" value="P:lipoprotein biosynthetic process"/>
    <property type="evidence" value="ECO:0007669"/>
    <property type="project" value="UniProtKB-UniRule"/>
</dbReference>